<gene>
    <name evidence="1" type="ORF">L6452_16668</name>
</gene>
<sequence length="66" mass="7631">MKFWYVLAVCPDYVILAYVKHSSTAVSCLYVILVECKCVCNDPRVIYFSLIDRNYSLDPGNVHNHM</sequence>
<protein>
    <submittedName>
        <fullName evidence="1">Uncharacterized protein</fullName>
    </submittedName>
</protein>
<name>A0ACB9C153_ARCLA</name>
<reference evidence="2" key="1">
    <citation type="journal article" date="2022" name="Mol. Ecol. Resour.">
        <title>The genomes of chicory, endive, great burdock and yacon provide insights into Asteraceae palaeo-polyploidization history and plant inulin production.</title>
        <authorList>
            <person name="Fan W."/>
            <person name="Wang S."/>
            <person name="Wang H."/>
            <person name="Wang A."/>
            <person name="Jiang F."/>
            <person name="Liu H."/>
            <person name="Zhao H."/>
            <person name="Xu D."/>
            <person name="Zhang Y."/>
        </authorList>
    </citation>
    <scope>NUCLEOTIDE SEQUENCE [LARGE SCALE GENOMIC DNA]</scope>
    <source>
        <strain evidence="2">cv. Niubang</strain>
    </source>
</reference>
<accession>A0ACB9C153</accession>
<dbReference type="EMBL" id="CM042051">
    <property type="protein sequence ID" value="KAI3728041.1"/>
    <property type="molecule type" value="Genomic_DNA"/>
</dbReference>
<organism evidence="1 2">
    <name type="scientific">Arctium lappa</name>
    <name type="common">Greater burdock</name>
    <name type="synonym">Lappa major</name>
    <dbReference type="NCBI Taxonomy" id="4217"/>
    <lineage>
        <taxon>Eukaryota</taxon>
        <taxon>Viridiplantae</taxon>
        <taxon>Streptophyta</taxon>
        <taxon>Embryophyta</taxon>
        <taxon>Tracheophyta</taxon>
        <taxon>Spermatophyta</taxon>
        <taxon>Magnoliopsida</taxon>
        <taxon>eudicotyledons</taxon>
        <taxon>Gunneridae</taxon>
        <taxon>Pentapetalae</taxon>
        <taxon>asterids</taxon>
        <taxon>campanulids</taxon>
        <taxon>Asterales</taxon>
        <taxon>Asteraceae</taxon>
        <taxon>Carduoideae</taxon>
        <taxon>Cardueae</taxon>
        <taxon>Arctiinae</taxon>
        <taxon>Arctium</taxon>
    </lineage>
</organism>
<keyword evidence="2" id="KW-1185">Reference proteome</keyword>
<comment type="caution">
    <text evidence="1">The sequence shown here is derived from an EMBL/GenBank/DDBJ whole genome shotgun (WGS) entry which is preliminary data.</text>
</comment>
<evidence type="ECO:0000313" key="2">
    <source>
        <dbReference type="Proteomes" id="UP001055879"/>
    </source>
</evidence>
<reference evidence="1 2" key="2">
    <citation type="journal article" date="2022" name="Mol. Ecol. Resour.">
        <title>The genomes of chicory, endive, great burdock and yacon provide insights into Asteraceae paleo-polyploidization history and plant inulin production.</title>
        <authorList>
            <person name="Fan W."/>
            <person name="Wang S."/>
            <person name="Wang H."/>
            <person name="Wang A."/>
            <person name="Jiang F."/>
            <person name="Liu H."/>
            <person name="Zhao H."/>
            <person name="Xu D."/>
            <person name="Zhang Y."/>
        </authorList>
    </citation>
    <scope>NUCLEOTIDE SEQUENCE [LARGE SCALE GENOMIC DNA]</scope>
    <source>
        <strain evidence="2">cv. Niubang</strain>
    </source>
</reference>
<evidence type="ECO:0000313" key="1">
    <source>
        <dbReference type="EMBL" id="KAI3728041.1"/>
    </source>
</evidence>
<dbReference type="Proteomes" id="UP001055879">
    <property type="component" value="Linkage Group LG05"/>
</dbReference>
<proteinExistence type="predicted"/>